<accession>A0AAD1ULP6</accession>
<dbReference type="InterPro" id="IPR006644">
    <property type="entry name" value="Cadg"/>
</dbReference>
<dbReference type="NCBIfam" id="TIGR02232">
    <property type="entry name" value="myxo_disulf_rpt"/>
    <property type="match status" value="1"/>
</dbReference>
<reference evidence="6" key="1">
    <citation type="submission" date="2023-07" db="EMBL/GenBank/DDBJ databases">
        <authorList>
            <consortium name="AG Swart"/>
            <person name="Singh M."/>
            <person name="Singh A."/>
            <person name="Seah K."/>
            <person name="Emmerich C."/>
        </authorList>
    </citation>
    <scope>NUCLEOTIDE SEQUENCE</scope>
    <source>
        <strain evidence="6">DP1</strain>
    </source>
</reference>
<protein>
    <recommendedName>
        <fullName evidence="5">Dystroglycan-type cadherin-like domain-containing protein</fullName>
    </recommendedName>
</protein>
<feature type="transmembrane region" description="Helical" evidence="4">
    <location>
        <begin position="1688"/>
        <end position="1716"/>
    </location>
</feature>
<evidence type="ECO:0000256" key="2">
    <source>
        <dbReference type="ARBA" id="ARBA00022737"/>
    </source>
</evidence>
<dbReference type="PANTHER" id="PTHR15332:SF175">
    <property type="entry name" value="PROPROTEIN CONVERTASE SUBTILISIN_KEXIN TYPE 5-LIKE"/>
    <property type="match status" value="1"/>
</dbReference>
<dbReference type="InterPro" id="IPR006212">
    <property type="entry name" value="Furin_repeat"/>
</dbReference>
<dbReference type="SMART" id="SM00736">
    <property type="entry name" value="CADG"/>
    <property type="match status" value="1"/>
</dbReference>
<dbReference type="PANTHER" id="PTHR15332">
    <property type="entry name" value="PROPROTEIN CONVERTASE SUBTILISIN_KEXIN TYPE 5-LIKE"/>
    <property type="match status" value="1"/>
</dbReference>
<evidence type="ECO:0000259" key="5">
    <source>
        <dbReference type="SMART" id="SM00736"/>
    </source>
</evidence>
<feature type="transmembrane region" description="Helical" evidence="4">
    <location>
        <begin position="1656"/>
        <end position="1676"/>
    </location>
</feature>
<dbReference type="InterPro" id="IPR009030">
    <property type="entry name" value="Growth_fac_rcpt_cys_sf"/>
</dbReference>
<dbReference type="SUPFAM" id="SSF49313">
    <property type="entry name" value="Cadherin-like"/>
    <property type="match status" value="2"/>
</dbReference>
<dbReference type="InterPro" id="IPR011936">
    <property type="entry name" value="Myxo_disulph_rpt"/>
</dbReference>
<dbReference type="Proteomes" id="UP001295684">
    <property type="component" value="Unassembled WGS sequence"/>
</dbReference>
<feature type="transmembrane region" description="Helical" evidence="4">
    <location>
        <begin position="1547"/>
        <end position="1565"/>
    </location>
</feature>
<feature type="transmembrane region" description="Helical" evidence="4">
    <location>
        <begin position="1475"/>
        <end position="1495"/>
    </location>
</feature>
<organism evidence="6 7">
    <name type="scientific">Euplotes crassus</name>
    <dbReference type="NCBI Taxonomy" id="5936"/>
    <lineage>
        <taxon>Eukaryota</taxon>
        <taxon>Sar</taxon>
        <taxon>Alveolata</taxon>
        <taxon>Ciliophora</taxon>
        <taxon>Intramacronucleata</taxon>
        <taxon>Spirotrichea</taxon>
        <taxon>Hypotrichia</taxon>
        <taxon>Euplotida</taxon>
        <taxon>Euplotidae</taxon>
        <taxon>Moneuplotes</taxon>
    </lineage>
</organism>
<evidence type="ECO:0000256" key="1">
    <source>
        <dbReference type="ARBA" id="ARBA00022729"/>
    </source>
</evidence>
<dbReference type="SMART" id="SM00261">
    <property type="entry name" value="FU"/>
    <property type="match status" value="4"/>
</dbReference>
<evidence type="ECO:0000256" key="4">
    <source>
        <dbReference type="SAM" id="Phobius"/>
    </source>
</evidence>
<dbReference type="SUPFAM" id="SSF57184">
    <property type="entry name" value="Growth factor receptor domain"/>
    <property type="match status" value="1"/>
</dbReference>
<comment type="caution">
    <text evidence="6">The sequence shown here is derived from an EMBL/GenBank/DDBJ whole genome shotgun (WGS) entry which is preliminary data.</text>
</comment>
<name>A0AAD1ULP6_EUPCR</name>
<dbReference type="InterPro" id="IPR015919">
    <property type="entry name" value="Cadherin-like_sf"/>
</dbReference>
<dbReference type="GO" id="GO:0016020">
    <property type="term" value="C:membrane"/>
    <property type="evidence" value="ECO:0007669"/>
    <property type="project" value="InterPro"/>
</dbReference>
<keyword evidence="1" id="KW-0732">Signal</keyword>
<keyword evidence="2" id="KW-0677">Repeat</keyword>
<keyword evidence="3" id="KW-1015">Disulfide bond</keyword>
<feature type="transmembrane region" description="Helical" evidence="4">
    <location>
        <begin position="1515"/>
        <end position="1535"/>
    </location>
</feature>
<dbReference type="InterPro" id="IPR013783">
    <property type="entry name" value="Ig-like_fold"/>
</dbReference>
<feature type="transmembrane region" description="Helical" evidence="4">
    <location>
        <begin position="1615"/>
        <end position="1644"/>
    </location>
</feature>
<feature type="transmembrane region" description="Helical" evidence="4">
    <location>
        <begin position="1586"/>
        <end position="1609"/>
    </location>
</feature>
<proteinExistence type="predicted"/>
<dbReference type="GO" id="GO:0005509">
    <property type="term" value="F:calcium ion binding"/>
    <property type="evidence" value="ECO:0007669"/>
    <property type="project" value="InterPro"/>
</dbReference>
<keyword evidence="4" id="KW-0472">Membrane</keyword>
<evidence type="ECO:0000313" key="7">
    <source>
        <dbReference type="Proteomes" id="UP001295684"/>
    </source>
</evidence>
<dbReference type="Gene3D" id="2.10.220.10">
    <property type="entry name" value="Hormone Receptor, Insulin-like Growth Factor Receptor 1, Chain A, domain 2"/>
    <property type="match status" value="3"/>
</dbReference>
<evidence type="ECO:0000256" key="3">
    <source>
        <dbReference type="ARBA" id="ARBA00023157"/>
    </source>
</evidence>
<keyword evidence="7" id="KW-1185">Reference proteome</keyword>
<dbReference type="EMBL" id="CAMPGE010012968">
    <property type="protein sequence ID" value="CAI2371721.1"/>
    <property type="molecule type" value="Genomic_DNA"/>
</dbReference>
<keyword evidence="4" id="KW-1133">Transmembrane helix</keyword>
<gene>
    <name evidence="6" type="ORF">ECRASSUSDP1_LOCUS13046</name>
</gene>
<sequence>MLLYTKAGECDDAYQFTPLSGSSFVGYQCCIGNVEMFYFKKTVSSSTVKISTIVVLKNKYQPYNTSEQFSKEVTSNEANSVFGFSPLDSYVDTGYSRFIISGQYISNNVYYYGFLIVTPGDPPTFKLKFINQKMNDHTSSTTRSFTQSRLIKPSANLGYFGVFVNYYGHISGTNETQLLLKVQSSTLQVSQIGYITGHYDGSYLITNSPVPMMVLGTVALSDNTVTILSYITNQASSEKFSSSYRLSIGSFTNNAKTLRIWGGSFQFSGMEPVNTTSGERIIIYGSAYNYDYNSYYLYYSLLHPGASDVNQVVRYSKSGANWVNVVLSFQQKSINEVVFVFIDTYTRVVIMNLDSGQISYNARTTVNLGDIVVSSYAGEIYLHKAYSSPYVISKYSTTLHKSCSEDFTDESTWYANLGSKTSFEHTIRALEINSASTSSYTLQEVALSINDATVSAYQESDCGSSTGSIPDPIKKETAKCGSGTTSWYFDSLVKQSFTTSCTLKSWQTMPTSIYYDLTVYDSSNLAIPWMSLTSWNELIATDIPCSLIGNITLYLKADIGQIGNQTVKINLEVKPPTPLINDTVQNQGTTALNSAVTYSVSTMFKNPDGYSSVLTYSATLSDGSMLPSWIDFDPTTKIFTFATTSVNTAAIKLICTNKDGGSQNQQFTASITNTSPTVISSMGSVTREDNTTFTDTFNLTQVFQEVDPNQSLTFSIDNDPAPPSFVTASISADHILTVTGKASSSDIGGIHRVFVEASDSFNVIFDILTIIITENNPPAQPAGFQTSIIGYEDTQNNTDFLPFTDEEGNPISYVVTNSNGSSLNTSWITFDPVGRKLVYTPYGSLTSPIAFTFTASDAFNTPVDVTVTMTIKFKPKDNPAVVTRQGEFVVLSYSYFEVPESIITDDAAITSYWVTLDDGTSPPPSWLTILDPLSSSSGNFEFSGIYPVFVSETISLRIYARDSDNLEGYSSISIQTKLFCHVSCLTCNGPDIDDCLTCDSGRFLYLTLCKLVCPDGYYGDSSSNTCQPCNTVCSKCNGATELDCIECTYNSTHKYFRHNNECLNHCPLKMYGDPTLSKCENCHSFCTNCYGELSTQCTACDIENRYTLVAPDTCIYLECPDGFYYNNVTKDCQPCHETCQTCNGPNSTNCVSCSYSKFLNQQLGSCQLCSEINSGLVFEALTNTCLEQCGKGYNLGFVECDDGNSSNDDGCSANCEVETDWKCEGGNSTNPDTCFSLIGPTVEFTFINRNSYLGSFALIENVTFGDYSEGDISVSIDGPLSPYEFNFTMNDKTEYIAGQINSRFKIQFEFLSSLAGDHQETITVTFNKPELFIDSDGNALSNTNTSLTIPFFKSVVSDEEKAAASAQSSASLLSLILALGSSTFISVVLGGTIEATWLLFGCIQLMSFVPLFNMNLPGNFREFSKNLAVLHGEPAGLPNLFEYFVDTEGLEPFNNYFEIMGFKTELIVMNSGRKIELWIIMFLSMGISFLLYDLFAESKIGKIVRMVDTKIRYGLLIRSVSQFYLSFFLCSVLNIYKISWSGVNVDYFNNACALIAMFTVLYIPIKSFNIVYKAGDLNSEEFKKRYKTIIAGLKISGPLCFQFISLFYFRRGVYASIFVLFNSVPIFQIGSASVVMLSMALYIIIVRPYDSILSNFLSVINEFLVTSMIGGCYRFVEPAITPSLSSLIGNIFIGIVISTIVINWVSIICYGIGILIKNKIRKGKLKSVMKAKDAIFNDSSRVFAKLSKNTT</sequence>
<feature type="domain" description="Dystroglycan-type cadherin-like" evidence="5">
    <location>
        <begin position="579"/>
        <end position="678"/>
    </location>
</feature>
<evidence type="ECO:0000313" key="6">
    <source>
        <dbReference type="EMBL" id="CAI2371721.1"/>
    </source>
</evidence>
<dbReference type="Gene3D" id="2.60.40.10">
    <property type="entry name" value="Immunoglobulins"/>
    <property type="match status" value="1"/>
</dbReference>
<dbReference type="CDD" id="cd00064">
    <property type="entry name" value="FU"/>
    <property type="match status" value="4"/>
</dbReference>
<keyword evidence="4" id="KW-0812">Transmembrane</keyword>